<dbReference type="AlphaFoldDB" id="A0A9W7EIS5"/>
<evidence type="ECO:0000313" key="3">
    <source>
        <dbReference type="Proteomes" id="UP001162640"/>
    </source>
</evidence>
<dbReference type="InterPro" id="IPR011050">
    <property type="entry name" value="Pectin_lyase_fold/virulence"/>
</dbReference>
<accession>A0A9W7EIS5</accession>
<evidence type="ECO:0000256" key="1">
    <source>
        <dbReference type="SAM" id="SignalP"/>
    </source>
</evidence>
<evidence type="ECO:0000313" key="2">
    <source>
        <dbReference type="EMBL" id="GMH82474.1"/>
    </source>
</evidence>
<keyword evidence="1" id="KW-0732">Signal</keyword>
<comment type="caution">
    <text evidence="2">The sequence shown here is derived from an EMBL/GenBank/DDBJ whole genome shotgun (WGS) entry which is preliminary data.</text>
</comment>
<dbReference type="InterPro" id="IPR012334">
    <property type="entry name" value="Pectin_lyas_fold"/>
</dbReference>
<name>A0A9W7EIS5_9STRA</name>
<dbReference type="Gene3D" id="2.160.20.10">
    <property type="entry name" value="Single-stranded right-handed beta-helix, Pectin lyase-like"/>
    <property type="match status" value="1"/>
</dbReference>
<sequence length="719" mass="77574">MRMHPDVLHLTLLLLFTNLLQPTYATAKFTVKACVATSLTDSCTLQTVGTKIVAQPVDTSSTECEDTVDQKGSVTWADLILPVGKVLLVEVQTKVASQTSGGGFFVRPSRKTREWGKPTVANKKASFYLADKGQFSVEFASQEYWQAEPALSFDALMLFVNPELVNPVPSGATVISDSDSSALVDLGPNKNYVFSADNTYDWGADKVFKVHDNTEIHFEAGAHVRARIVQTEKKVENVLISGYGTLDTHYDLEPDVVGVSDDATHQTIGIYGKNIRVVGLTIVNTNPTCAAWGYCLNINANWSPIGVAGDPFEADELQDQTMPAPNYKTRQAHCQEKNMDDSDNTNFDNCPTSHEDGQTVSFVKCMTWQMGQDGINAGKYGTVENSFVRVIDDAIKPWDSHGVYKNITIWQQALGWPINFGWWNWNQPDLGTVVEDIYVIHNHNWHTSAGWPETASGQCVIGGIYGSGSVKSGYKLKNIYVETAASCAVGLEISKSAYSRHPTADGCVGSIVGIEIDGLFFDEEFKTGTGYGNYLSGETSPYGTCTGDLSGEIKNLKISSNVAGRGLLVSDFTVVAGVIGLDLSKAVDGQAVGLEKYVLYEGKNTYVGAGAEVETDVNGVVVGSVLQCLERCHCDWSCDCVVWDAVGGKCSKRQGCAKGGVGFDADADYDVYVRVFGDGVGGGGVGVGWMAWGKVEREVELEVEFCRGFVGGSGGNFGI</sequence>
<proteinExistence type="predicted"/>
<organism evidence="2 3">
    <name type="scientific">Triparma laevis f. inornata</name>
    <dbReference type="NCBI Taxonomy" id="1714386"/>
    <lineage>
        <taxon>Eukaryota</taxon>
        <taxon>Sar</taxon>
        <taxon>Stramenopiles</taxon>
        <taxon>Ochrophyta</taxon>
        <taxon>Bolidophyceae</taxon>
        <taxon>Parmales</taxon>
        <taxon>Triparmaceae</taxon>
        <taxon>Triparma</taxon>
    </lineage>
</organism>
<feature type="chain" id="PRO_5040996133" evidence="1">
    <location>
        <begin position="26"/>
        <end position="719"/>
    </location>
</feature>
<dbReference type="Proteomes" id="UP001162640">
    <property type="component" value="Unassembled WGS sequence"/>
</dbReference>
<dbReference type="SUPFAM" id="SSF51126">
    <property type="entry name" value="Pectin lyase-like"/>
    <property type="match status" value="1"/>
</dbReference>
<gene>
    <name evidence="2" type="ORF">TL16_g09270</name>
</gene>
<feature type="signal peptide" evidence="1">
    <location>
        <begin position="1"/>
        <end position="25"/>
    </location>
</feature>
<protein>
    <submittedName>
        <fullName evidence="2">Uncharacterized protein</fullName>
    </submittedName>
</protein>
<dbReference type="EMBL" id="BLQM01000314">
    <property type="protein sequence ID" value="GMH82474.1"/>
    <property type="molecule type" value="Genomic_DNA"/>
</dbReference>
<reference evidence="3" key="1">
    <citation type="journal article" date="2023" name="Commun. Biol.">
        <title>Genome analysis of Parmales, the sister group of diatoms, reveals the evolutionary specialization of diatoms from phago-mixotrophs to photoautotrophs.</title>
        <authorList>
            <person name="Ban H."/>
            <person name="Sato S."/>
            <person name="Yoshikawa S."/>
            <person name="Yamada K."/>
            <person name="Nakamura Y."/>
            <person name="Ichinomiya M."/>
            <person name="Sato N."/>
            <person name="Blanc-Mathieu R."/>
            <person name="Endo H."/>
            <person name="Kuwata A."/>
            <person name="Ogata H."/>
        </authorList>
    </citation>
    <scope>NUCLEOTIDE SEQUENCE [LARGE SCALE GENOMIC DNA]</scope>
</reference>